<keyword evidence="1" id="KW-1133">Transmembrane helix</keyword>
<organism evidence="2">
    <name type="scientific">Clastoptera arizonana</name>
    <name type="common">Arizona spittle bug</name>
    <dbReference type="NCBI Taxonomy" id="38151"/>
    <lineage>
        <taxon>Eukaryota</taxon>
        <taxon>Metazoa</taxon>
        <taxon>Ecdysozoa</taxon>
        <taxon>Arthropoda</taxon>
        <taxon>Hexapoda</taxon>
        <taxon>Insecta</taxon>
        <taxon>Pterygota</taxon>
        <taxon>Neoptera</taxon>
        <taxon>Paraneoptera</taxon>
        <taxon>Hemiptera</taxon>
        <taxon>Auchenorrhyncha</taxon>
        <taxon>Cercopoidea</taxon>
        <taxon>Clastopteridae</taxon>
        <taxon>Clastoptera</taxon>
    </lineage>
</organism>
<dbReference type="GO" id="GO:0071816">
    <property type="term" value="P:tail-anchored membrane protein insertion into ER membrane"/>
    <property type="evidence" value="ECO:0007669"/>
    <property type="project" value="TreeGrafter"/>
</dbReference>
<accession>A0A1B6ECR8</accession>
<dbReference type="PANTHER" id="PTHR15026">
    <property type="entry name" value="CALCIUM-SIGNAL MODULATING CYCLOPHILIN LIGAND CAML"/>
    <property type="match status" value="1"/>
</dbReference>
<feature type="transmembrane region" description="Helical" evidence="1">
    <location>
        <begin position="129"/>
        <end position="146"/>
    </location>
</feature>
<dbReference type="GO" id="GO:0043529">
    <property type="term" value="C:GET complex"/>
    <property type="evidence" value="ECO:0007669"/>
    <property type="project" value="TreeGrafter"/>
</dbReference>
<keyword evidence="1" id="KW-0472">Membrane</keyword>
<gene>
    <name evidence="2" type="ORF">g.24846</name>
</gene>
<evidence type="ECO:0000313" key="2">
    <source>
        <dbReference type="EMBL" id="JAS35712.1"/>
    </source>
</evidence>
<evidence type="ECO:0008006" key="3">
    <source>
        <dbReference type="Google" id="ProtNLM"/>
    </source>
</evidence>
<dbReference type="AlphaFoldDB" id="A0A1B6ECR8"/>
<protein>
    <recommendedName>
        <fullName evidence="3">Calcium signal-modulating cyclophilin ligand</fullName>
    </recommendedName>
</protein>
<feature type="transmembrane region" description="Helical" evidence="1">
    <location>
        <begin position="152"/>
        <end position="173"/>
    </location>
</feature>
<evidence type="ECO:0000256" key="1">
    <source>
        <dbReference type="SAM" id="Phobius"/>
    </source>
</evidence>
<dbReference type="PANTHER" id="PTHR15026:SF0">
    <property type="entry name" value="GUIDED ENTRY OF TAIL-ANCHORED PROTEINS FACTOR CAMLG"/>
    <property type="match status" value="1"/>
</dbReference>
<reference evidence="2" key="1">
    <citation type="submission" date="2015-12" db="EMBL/GenBank/DDBJ databases">
        <title>De novo transcriptome assembly of four potential Pierce s Disease insect vectors from Arizona vineyards.</title>
        <authorList>
            <person name="Tassone E.E."/>
        </authorList>
    </citation>
    <scope>NUCLEOTIDE SEQUENCE</scope>
</reference>
<name>A0A1B6ECR8_9HEMI</name>
<proteinExistence type="predicted"/>
<dbReference type="InterPro" id="IPR016719">
    <property type="entry name" value="CAMLG"/>
</dbReference>
<sequence>MSINTIEARREARRRKILENAESRLTKISGNHASNESTEHNVHITENGMNMKSSPEIISVTYQINTSSSKDLLIKEKERPQNHTTNDELHLLNQNINHLLKNIQSTSEKLMLDKNVEATSATPSKSSKFMLQISYFCLGILVRILFELNLGFFITDNIFVPFILIILSEIILLEKQTTKSLGILRTVLILSGISSRRITYILEAYTIINKITTNFSLYLFTFVVTHCMFSQLRTS</sequence>
<dbReference type="EMBL" id="GEDC01001586">
    <property type="protein sequence ID" value="JAS35712.1"/>
    <property type="molecule type" value="Transcribed_RNA"/>
</dbReference>
<keyword evidence="1" id="KW-0812">Transmembrane</keyword>